<dbReference type="EMBL" id="FOZG01000002">
    <property type="protein sequence ID" value="SFR96035.1"/>
    <property type="molecule type" value="Genomic_DNA"/>
</dbReference>
<dbReference type="AlphaFoldDB" id="A0A1I6KXU6"/>
<dbReference type="OrthoDB" id="7570448at2"/>
<evidence type="ECO:0008006" key="4">
    <source>
        <dbReference type="Google" id="ProtNLM"/>
    </source>
</evidence>
<accession>A0A1I6KXU6</accession>
<sequence length="137" mass="14588">MTFVRAFAMLGLVAALPVLPAAPALAQNQRIVEVYGNDPCPSSAGEEIVVCRRLPAREQFRIPEQLRRAEVTPRERNSGVALAETARAASSATLPNNCSPVGGMGMTGCHKRDMDAARAERRAQGEAATVIESAIDD</sequence>
<evidence type="ECO:0000313" key="2">
    <source>
        <dbReference type="EMBL" id="SFR96035.1"/>
    </source>
</evidence>
<name>A0A1I6KXU6_9SPHN</name>
<reference evidence="2 3" key="1">
    <citation type="submission" date="2016-10" db="EMBL/GenBank/DDBJ databases">
        <authorList>
            <person name="de Groot N.N."/>
        </authorList>
    </citation>
    <scope>NUCLEOTIDE SEQUENCE [LARGE SCALE GENOMIC DNA]</scope>
    <source>
        <strain evidence="2 3">S5-249</strain>
    </source>
</reference>
<protein>
    <recommendedName>
        <fullName evidence="4">DUF4124 domain-containing protein</fullName>
    </recommendedName>
</protein>
<feature type="chain" id="PRO_5011488064" description="DUF4124 domain-containing protein" evidence="1">
    <location>
        <begin position="27"/>
        <end position="137"/>
    </location>
</feature>
<dbReference type="STRING" id="1166337.SAMN05192580_1908"/>
<dbReference type="RefSeq" id="WP_093314022.1">
    <property type="nucleotide sequence ID" value="NZ_FOZG01000002.1"/>
</dbReference>
<evidence type="ECO:0000313" key="3">
    <source>
        <dbReference type="Proteomes" id="UP000198824"/>
    </source>
</evidence>
<gene>
    <name evidence="2" type="ORF">SAMN05192580_1908</name>
</gene>
<feature type="signal peptide" evidence="1">
    <location>
        <begin position="1"/>
        <end position="26"/>
    </location>
</feature>
<dbReference type="Proteomes" id="UP000198824">
    <property type="component" value="Unassembled WGS sequence"/>
</dbReference>
<proteinExistence type="predicted"/>
<evidence type="ECO:0000256" key="1">
    <source>
        <dbReference type="SAM" id="SignalP"/>
    </source>
</evidence>
<keyword evidence="1" id="KW-0732">Signal</keyword>
<keyword evidence="3" id="KW-1185">Reference proteome</keyword>
<organism evidence="2 3">
    <name type="scientific">Sphingomonas jatrophae</name>
    <dbReference type="NCBI Taxonomy" id="1166337"/>
    <lineage>
        <taxon>Bacteria</taxon>
        <taxon>Pseudomonadati</taxon>
        <taxon>Pseudomonadota</taxon>
        <taxon>Alphaproteobacteria</taxon>
        <taxon>Sphingomonadales</taxon>
        <taxon>Sphingomonadaceae</taxon>
        <taxon>Sphingomonas</taxon>
    </lineage>
</organism>